<accession>A0A1B1YZZ5</accession>
<dbReference type="Gene3D" id="2.40.50.1020">
    <property type="entry name" value="LytTr DNA-binding domain"/>
    <property type="match status" value="1"/>
</dbReference>
<dbReference type="Pfam" id="PF04397">
    <property type="entry name" value="LytTR"/>
    <property type="match status" value="1"/>
</dbReference>
<gene>
    <name evidence="2" type="ORF">ABE41_001750</name>
</gene>
<evidence type="ECO:0000313" key="2">
    <source>
        <dbReference type="EMBL" id="ANX10737.1"/>
    </source>
</evidence>
<dbReference type="PROSITE" id="PS50930">
    <property type="entry name" value="HTH_LYTTR"/>
    <property type="match status" value="1"/>
</dbReference>
<keyword evidence="2" id="KW-0808">Transferase</keyword>
<dbReference type="InterPro" id="IPR046947">
    <property type="entry name" value="LytR-like"/>
</dbReference>
<evidence type="ECO:0000313" key="3">
    <source>
        <dbReference type="Proteomes" id="UP000077412"/>
    </source>
</evidence>
<dbReference type="PANTHER" id="PTHR37299:SF4">
    <property type="entry name" value="TRANSCRIPTIONAL REGULATOR"/>
    <property type="match status" value="1"/>
</dbReference>
<protein>
    <submittedName>
        <fullName evidence="2">Histidine kinase</fullName>
    </submittedName>
</protein>
<feature type="domain" description="HTH LytTR-type" evidence="1">
    <location>
        <begin position="45"/>
        <end position="145"/>
    </location>
</feature>
<dbReference type="GO" id="GO:0016301">
    <property type="term" value="F:kinase activity"/>
    <property type="evidence" value="ECO:0007669"/>
    <property type="project" value="UniProtKB-KW"/>
</dbReference>
<proteinExistence type="predicted"/>
<dbReference type="AlphaFoldDB" id="A0A1B1YZZ5"/>
<organism evidence="2 3">
    <name type="scientific">Fictibacillus arsenicus</name>
    <dbReference type="NCBI Taxonomy" id="255247"/>
    <lineage>
        <taxon>Bacteria</taxon>
        <taxon>Bacillati</taxon>
        <taxon>Bacillota</taxon>
        <taxon>Bacilli</taxon>
        <taxon>Bacillales</taxon>
        <taxon>Fictibacillaceae</taxon>
        <taxon>Fictibacillus</taxon>
    </lineage>
</organism>
<dbReference type="OrthoDB" id="9808614at2"/>
<evidence type="ECO:0000259" key="1">
    <source>
        <dbReference type="PROSITE" id="PS50930"/>
    </source>
</evidence>
<sequence>MKLTIHESNDQDELEIIVKCKEMNEEVIKVLTSIRSLERKVLGTLDGKIHLLLPSDIFYFESVDKKNFAYTKQSVYEVSLRLYQIEELFGDGNFFRATKATILNLDKIKTITPRLGGRVEVTLDNGENMIVSRQYVSGLKEKIGF</sequence>
<dbReference type="EMBL" id="CP016761">
    <property type="protein sequence ID" value="ANX10737.1"/>
    <property type="molecule type" value="Genomic_DNA"/>
</dbReference>
<dbReference type="GO" id="GO:0003677">
    <property type="term" value="F:DNA binding"/>
    <property type="evidence" value="ECO:0007669"/>
    <property type="project" value="InterPro"/>
</dbReference>
<dbReference type="GO" id="GO:0000156">
    <property type="term" value="F:phosphorelay response regulator activity"/>
    <property type="evidence" value="ECO:0007669"/>
    <property type="project" value="InterPro"/>
</dbReference>
<keyword evidence="3" id="KW-1185">Reference proteome</keyword>
<dbReference type="PANTHER" id="PTHR37299">
    <property type="entry name" value="TRANSCRIPTIONAL REGULATOR-RELATED"/>
    <property type="match status" value="1"/>
</dbReference>
<name>A0A1B1YZZ5_9BACL</name>
<dbReference type="Proteomes" id="UP000077412">
    <property type="component" value="Chromosome"/>
</dbReference>
<dbReference type="InterPro" id="IPR007492">
    <property type="entry name" value="LytTR_DNA-bd_dom"/>
</dbReference>
<reference evidence="2 3" key="1">
    <citation type="submission" date="2016-08" db="EMBL/GenBank/DDBJ databases">
        <title>Complete genome sequence of Fictibacillus arsenicus G25-54, a strain with toxicity to nematodes and a potential arsenic-resistance activity.</title>
        <authorList>
            <person name="Zheng Z."/>
        </authorList>
    </citation>
    <scope>NUCLEOTIDE SEQUENCE [LARGE SCALE GENOMIC DNA]</scope>
    <source>
        <strain evidence="2 3">G25-54</strain>
    </source>
</reference>
<dbReference type="RefSeq" id="WP_066285887.1">
    <property type="nucleotide sequence ID" value="NZ_CP016761.1"/>
</dbReference>
<dbReference type="SMART" id="SM00850">
    <property type="entry name" value="LytTR"/>
    <property type="match status" value="1"/>
</dbReference>
<dbReference type="KEGG" id="far:ABE41_001750"/>
<keyword evidence="2" id="KW-0418">Kinase</keyword>
<dbReference type="STRING" id="255247.ABE41_001750"/>